<dbReference type="RefSeq" id="WP_036278197.1">
    <property type="nucleotide sequence ID" value="NZ_CP014476.1"/>
</dbReference>
<dbReference type="GO" id="GO:0005829">
    <property type="term" value="C:cytosol"/>
    <property type="evidence" value="ECO:0007669"/>
    <property type="project" value="TreeGrafter"/>
</dbReference>
<proteinExistence type="predicted"/>
<reference evidence="5 6" key="1">
    <citation type="journal article" date="2015" name="Environ. Microbiol.">
        <title>Methane oxidation coupled to nitrate reduction under hypoxia by the Gammaproteobacterium Methylomonas denitrificans, sp. nov. type strain FJG1.</title>
        <authorList>
            <person name="Kits K.D."/>
            <person name="Klotz M.G."/>
            <person name="Stein L.Y."/>
        </authorList>
    </citation>
    <scope>NUCLEOTIDE SEQUENCE [LARGE SCALE GENOMIC DNA]</scope>
    <source>
        <strain evidence="5 6">FJG1</strain>
    </source>
</reference>
<dbReference type="KEGG" id="mdn:JT25_019065"/>
<accession>A0A126T909</accession>
<dbReference type="GO" id="GO:0003700">
    <property type="term" value="F:DNA-binding transcription factor activity"/>
    <property type="evidence" value="ECO:0007669"/>
    <property type="project" value="TreeGrafter"/>
</dbReference>
<dbReference type="SUPFAM" id="SSF46785">
    <property type="entry name" value="Winged helix' DNA-binding domain"/>
    <property type="match status" value="1"/>
</dbReference>
<dbReference type="PANTHER" id="PTHR24567">
    <property type="entry name" value="CRP FAMILY TRANSCRIPTIONAL REGULATORY PROTEIN"/>
    <property type="match status" value="1"/>
</dbReference>
<evidence type="ECO:0000313" key="6">
    <source>
        <dbReference type="Proteomes" id="UP000030512"/>
    </source>
</evidence>
<keyword evidence="3" id="KW-0804">Transcription</keyword>
<evidence type="ECO:0000313" key="5">
    <source>
        <dbReference type="EMBL" id="AMK78566.1"/>
    </source>
</evidence>
<dbReference type="AlphaFoldDB" id="A0A126T909"/>
<evidence type="ECO:0000256" key="3">
    <source>
        <dbReference type="ARBA" id="ARBA00023163"/>
    </source>
</evidence>
<keyword evidence="6" id="KW-1185">Reference proteome</keyword>
<dbReference type="InterPro" id="IPR036390">
    <property type="entry name" value="WH_DNA-bd_sf"/>
</dbReference>
<dbReference type="Gene3D" id="2.60.120.10">
    <property type="entry name" value="Jelly Rolls"/>
    <property type="match status" value="1"/>
</dbReference>
<dbReference type="InterPro" id="IPR018490">
    <property type="entry name" value="cNMP-bd_dom_sf"/>
</dbReference>
<name>A0A126T909_9GAMM</name>
<dbReference type="InterPro" id="IPR036388">
    <property type="entry name" value="WH-like_DNA-bd_sf"/>
</dbReference>
<dbReference type="SUPFAM" id="SSF51206">
    <property type="entry name" value="cAMP-binding domain-like"/>
    <property type="match status" value="1"/>
</dbReference>
<dbReference type="STRING" id="1538553.JT25_019065"/>
<evidence type="ECO:0000256" key="1">
    <source>
        <dbReference type="ARBA" id="ARBA00023015"/>
    </source>
</evidence>
<feature type="domain" description="HTH crp-type" evidence="4">
    <location>
        <begin position="151"/>
        <end position="217"/>
    </location>
</feature>
<dbReference type="GO" id="GO:0003677">
    <property type="term" value="F:DNA binding"/>
    <property type="evidence" value="ECO:0007669"/>
    <property type="project" value="UniProtKB-KW"/>
</dbReference>
<dbReference type="Gene3D" id="1.10.10.10">
    <property type="entry name" value="Winged helix-like DNA-binding domain superfamily/Winged helix DNA-binding domain"/>
    <property type="match status" value="1"/>
</dbReference>
<dbReference type="OrthoDB" id="8969464at2"/>
<dbReference type="PANTHER" id="PTHR24567:SF74">
    <property type="entry name" value="HTH-TYPE TRANSCRIPTIONAL REGULATOR ARCR"/>
    <property type="match status" value="1"/>
</dbReference>
<dbReference type="Pfam" id="PF13545">
    <property type="entry name" value="HTH_Crp_2"/>
    <property type="match status" value="1"/>
</dbReference>
<dbReference type="InterPro" id="IPR014710">
    <property type="entry name" value="RmlC-like_jellyroll"/>
</dbReference>
<gene>
    <name evidence="5" type="ORF">JT25_019065</name>
</gene>
<organism evidence="5 6">
    <name type="scientific">Methylomonas denitrificans</name>
    <dbReference type="NCBI Taxonomy" id="1538553"/>
    <lineage>
        <taxon>Bacteria</taxon>
        <taxon>Pseudomonadati</taxon>
        <taxon>Pseudomonadota</taxon>
        <taxon>Gammaproteobacteria</taxon>
        <taxon>Methylococcales</taxon>
        <taxon>Methylococcaceae</taxon>
        <taxon>Methylomonas</taxon>
    </lineage>
</organism>
<dbReference type="Proteomes" id="UP000030512">
    <property type="component" value="Chromosome"/>
</dbReference>
<dbReference type="EMBL" id="CP014476">
    <property type="protein sequence ID" value="AMK78566.1"/>
    <property type="molecule type" value="Genomic_DNA"/>
</dbReference>
<evidence type="ECO:0000256" key="2">
    <source>
        <dbReference type="ARBA" id="ARBA00023125"/>
    </source>
</evidence>
<protein>
    <submittedName>
        <fullName evidence="5">Crp/Fnr family transcriptional regulator</fullName>
    </submittedName>
</protein>
<evidence type="ECO:0000259" key="4">
    <source>
        <dbReference type="Pfam" id="PF13545"/>
    </source>
</evidence>
<keyword evidence="2" id="KW-0238">DNA-binding</keyword>
<dbReference type="InterPro" id="IPR012318">
    <property type="entry name" value="HTH_CRP"/>
</dbReference>
<keyword evidence="1" id="KW-0805">Transcription regulation</keyword>
<dbReference type="InterPro" id="IPR050397">
    <property type="entry name" value="Env_Response_Regulators"/>
</dbReference>
<sequence length="237" mass="26209">MSSIPAVPAANRLLNALPDSDRQQLLAHCEPVDLSFAEVIYLAGTRIPHVYFPTGSFISLVTPVDDDTGLEVGLIGNEGILGITLILGVDIAPFQALVQGAGSALRISVPLFLQELERSRPLQLELKRYLYVSMSQLAQTAACNRFHLVEARLARWLLMTHDRAHADTFHVTHIFLAYILGVRRVGITKAALSLQEQKLISYRRGDITVLDRGGLEAAACECYRTERETYERILGAQ</sequence>